<comment type="caution">
    <text evidence="8">The sequence shown here is derived from an EMBL/GenBank/DDBJ whole genome shotgun (WGS) entry which is preliminary data.</text>
</comment>
<comment type="subcellular location">
    <subcellularLocation>
        <location evidence="1">Membrane</location>
        <topology evidence="1">Multi-pass membrane protein</topology>
    </subcellularLocation>
</comment>
<evidence type="ECO:0000256" key="4">
    <source>
        <dbReference type="ARBA" id="ARBA00022989"/>
    </source>
</evidence>
<dbReference type="AlphaFoldDB" id="A0A9N8JZ75"/>
<dbReference type="Gene3D" id="1.20.1080.10">
    <property type="entry name" value="Glycerol uptake facilitator protein"/>
    <property type="match status" value="1"/>
</dbReference>
<dbReference type="GO" id="GO:0005886">
    <property type="term" value="C:plasma membrane"/>
    <property type="evidence" value="ECO:0007669"/>
    <property type="project" value="TreeGrafter"/>
</dbReference>
<sequence>MPRSQPIEKPFETMAGDRSKGHAIKNHFIAATGEFVGTFFFLYFAFACQLMAFDQASDKAPNGSNSASTVVYIALGYGMSLLVAVWILFRISGGLFNPA</sequence>
<evidence type="ECO:0000256" key="3">
    <source>
        <dbReference type="ARBA" id="ARBA00022692"/>
    </source>
</evidence>
<keyword evidence="9" id="KW-1185">Reference proteome</keyword>
<dbReference type="InterPro" id="IPR034294">
    <property type="entry name" value="Aquaporin_transptr"/>
</dbReference>
<feature type="transmembrane region" description="Helical" evidence="7">
    <location>
        <begin position="28"/>
        <end position="52"/>
    </location>
</feature>
<organism evidence="8 9">
    <name type="scientific">Aureobasidium vineae</name>
    <dbReference type="NCBI Taxonomy" id="2773715"/>
    <lineage>
        <taxon>Eukaryota</taxon>
        <taxon>Fungi</taxon>
        <taxon>Dikarya</taxon>
        <taxon>Ascomycota</taxon>
        <taxon>Pezizomycotina</taxon>
        <taxon>Dothideomycetes</taxon>
        <taxon>Dothideomycetidae</taxon>
        <taxon>Dothideales</taxon>
        <taxon>Saccotheciaceae</taxon>
        <taxon>Aureobasidium</taxon>
    </lineage>
</organism>
<evidence type="ECO:0000256" key="7">
    <source>
        <dbReference type="SAM" id="Phobius"/>
    </source>
</evidence>
<dbReference type="PANTHER" id="PTHR19139:SF199">
    <property type="entry name" value="MIP17260P"/>
    <property type="match status" value="1"/>
</dbReference>
<proteinExistence type="inferred from homology"/>
<accession>A0A9N8JZ75</accession>
<dbReference type="SUPFAM" id="SSF81338">
    <property type="entry name" value="Aquaporin-like"/>
    <property type="match status" value="1"/>
</dbReference>
<evidence type="ECO:0000256" key="1">
    <source>
        <dbReference type="ARBA" id="ARBA00004141"/>
    </source>
</evidence>
<dbReference type="InterPro" id="IPR000425">
    <property type="entry name" value="MIP"/>
</dbReference>
<protein>
    <recommendedName>
        <fullName evidence="10">Aquaporin-like protein</fullName>
    </recommendedName>
</protein>
<evidence type="ECO:0000256" key="5">
    <source>
        <dbReference type="ARBA" id="ARBA00023136"/>
    </source>
</evidence>
<evidence type="ECO:0008006" key="10">
    <source>
        <dbReference type="Google" id="ProtNLM"/>
    </source>
</evidence>
<dbReference type="PRINTS" id="PR00783">
    <property type="entry name" value="MINTRINSICP"/>
</dbReference>
<comment type="similarity">
    <text evidence="2 6">Belongs to the MIP/aquaporin (TC 1.A.8) family.</text>
</comment>
<dbReference type="Proteomes" id="UP000716446">
    <property type="component" value="Unassembled WGS sequence"/>
</dbReference>
<evidence type="ECO:0000313" key="8">
    <source>
        <dbReference type="EMBL" id="CAD0094174.1"/>
    </source>
</evidence>
<reference evidence="8" key="1">
    <citation type="submission" date="2020-06" db="EMBL/GenBank/DDBJ databases">
        <authorList>
            <person name="Onetto C."/>
        </authorList>
    </citation>
    <scope>NUCLEOTIDE SEQUENCE</scope>
</reference>
<keyword evidence="5 7" id="KW-0472">Membrane</keyword>
<gene>
    <name evidence="8" type="ORF">AWRI4619_LOCUS8272</name>
</gene>
<dbReference type="GO" id="GO:0015250">
    <property type="term" value="F:water channel activity"/>
    <property type="evidence" value="ECO:0007669"/>
    <property type="project" value="TreeGrafter"/>
</dbReference>
<feature type="transmembrane region" description="Helical" evidence="7">
    <location>
        <begin position="72"/>
        <end position="89"/>
    </location>
</feature>
<dbReference type="InterPro" id="IPR023271">
    <property type="entry name" value="Aquaporin-like"/>
</dbReference>
<dbReference type="EMBL" id="CAIJEN010000014">
    <property type="protein sequence ID" value="CAD0094174.1"/>
    <property type="molecule type" value="Genomic_DNA"/>
</dbReference>
<keyword evidence="3 6" id="KW-0812">Transmembrane</keyword>
<name>A0A9N8JZ75_9PEZI</name>
<dbReference type="Pfam" id="PF00230">
    <property type="entry name" value="MIP"/>
    <property type="match status" value="1"/>
</dbReference>
<keyword evidence="6" id="KW-0813">Transport</keyword>
<evidence type="ECO:0000313" key="9">
    <source>
        <dbReference type="Proteomes" id="UP000716446"/>
    </source>
</evidence>
<keyword evidence="4 7" id="KW-1133">Transmembrane helix</keyword>
<dbReference type="PANTHER" id="PTHR19139">
    <property type="entry name" value="AQUAPORIN TRANSPORTER"/>
    <property type="match status" value="1"/>
</dbReference>
<evidence type="ECO:0000256" key="6">
    <source>
        <dbReference type="RuleBase" id="RU000477"/>
    </source>
</evidence>
<evidence type="ECO:0000256" key="2">
    <source>
        <dbReference type="ARBA" id="ARBA00006175"/>
    </source>
</evidence>